<dbReference type="InterPro" id="IPR051545">
    <property type="entry name" value="NAD(P)H_dehydrogenase_qn"/>
</dbReference>
<organism evidence="4 5">
    <name type="scientific">Stentor coeruleus</name>
    <dbReference type="NCBI Taxonomy" id="5963"/>
    <lineage>
        <taxon>Eukaryota</taxon>
        <taxon>Sar</taxon>
        <taxon>Alveolata</taxon>
        <taxon>Ciliophora</taxon>
        <taxon>Postciliodesmatophora</taxon>
        <taxon>Heterotrichea</taxon>
        <taxon>Heterotrichida</taxon>
        <taxon>Stentoridae</taxon>
        <taxon>Stentor</taxon>
    </lineage>
</organism>
<dbReference type="PANTHER" id="PTHR10204:SF34">
    <property type="entry name" value="NAD(P)H DEHYDROGENASE [QUINONE] 1 ISOFORM 1"/>
    <property type="match status" value="1"/>
</dbReference>
<name>A0A1R2BGR1_9CILI</name>
<proteinExistence type="inferred from homology"/>
<dbReference type="SUPFAM" id="SSF52218">
    <property type="entry name" value="Flavoproteins"/>
    <property type="match status" value="1"/>
</dbReference>
<dbReference type="PANTHER" id="PTHR10204">
    <property type="entry name" value="NAD P H OXIDOREDUCTASE-RELATED"/>
    <property type="match status" value="1"/>
</dbReference>
<reference evidence="4 5" key="1">
    <citation type="submission" date="2016-11" db="EMBL/GenBank/DDBJ databases">
        <title>The macronuclear genome of Stentor coeruleus: a giant cell with tiny introns.</title>
        <authorList>
            <person name="Slabodnick M."/>
            <person name="Ruby J.G."/>
            <person name="Reiff S.B."/>
            <person name="Swart E.C."/>
            <person name="Gosai S."/>
            <person name="Prabakaran S."/>
            <person name="Witkowska E."/>
            <person name="Larue G.E."/>
            <person name="Fisher S."/>
            <person name="Freeman R.M."/>
            <person name="Gunawardena J."/>
            <person name="Chu W."/>
            <person name="Stover N.A."/>
            <person name="Gregory B.D."/>
            <person name="Nowacki M."/>
            <person name="Derisi J."/>
            <person name="Roy S.W."/>
            <person name="Marshall W.F."/>
            <person name="Sood P."/>
        </authorList>
    </citation>
    <scope>NUCLEOTIDE SEQUENCE [LARGE SCALE GENOMIC DNA]</scope>
    <source>
        <strain evidence="4">WM001</strain>
    </source>
</reference>
<evidence type="ECO:0000256" key="2">
    <source>
        <dbReference type="ARBA" id="ARBA00023002"/>
    </source>
</evidence>
<sequence length="192" mass="22102">MNALVVSSISPTDEEMNRLKGLCISSLASQNYSIIESDLERENFNPCISLSDYPGVSEQSISQSQKKAYPNNYSVDILQEIEKIKQSDLIIIIAKLKFGILPTRLVGWMQRVFVLKFAIFSEDKYLHGKKIAFLIKTDGRDQEETETRTNKFIEDSFKSVCMKAFVPFYIHQDINEDLTREYLGNEISWLII</sequence>
<evidence type="ECO:0000256" key="1">
    <source>
        <dbReference type="ARBA" id="ARBA00006252"/>
    </source>
</evidence>
<keyword evidence="5" id="KW-1185">Reference proteome</keyword>
<evidence type="ECO:0000313" key="5">
    <source>
        <dbReference type="Proteomes" id="UP000187209"/>
    </source>
</evidence>
<protein>
    <recommendedName>
        <fullName evidence="3">Flavodoxin-like fold domain-containing protein</fullName>
    </recommendedName>
</protein>
<dbReference type="AlphaFoldDB" id="A0A1R2BGR1"/>
<keyword evidence="2" id="KW-0560">Oxidoreductase</keyword>
<comment type="similarity">
    <text evidence="1">Belongs to the NAD(P)H dehydrogenase (quinone) family.</text>
</comment>
<dbReference type="GO" id="GO:0003955">
    <property type="term" value="F:NAD(P)H dehydrogenase (quinone) activity"/>
    <property type="evidence" value="ECO:0007669"/>
    <property type="project" value="TreeGrafter"/>
</dbReference>
<gene>
    <name evidence="4" type="ORF">SteCoe_24772</name>
</gene>
<dbReference type="Gene3D" id="3.40.50.360">
    <property type="match status" value="1"/>
</dbReference>
<evidence type="ECO:0000259" key="3">
    <source>
        <dbReference type="Pfam" id="PF02525"/>
    </source>
</evidence>
<dbReference type="OrthoDB" id="26889at2759"/>
<dbReference type="Pfam" id="PF02525">
    <property type="entry name" value="Flavodoxin_2"/>
    <property type="match status" value="1"/>
</dbReference>
<evidence type="ECO:0000313" key="4">
    <source>
        <dbReference type="EMBL" id="OMJ75963.1"/>
    </source>
</evidence>
<comment type="caution">
    <text evidence="4">The sequence shown here is derived from an EMBL/GenBank/DDBJ whole genome shotgun (WGS) entry which is preliminary data.</text>
</comment>
<dbReference type="GO" id="GO:0005829">
    <property type="term" value="C:cytosol"/>
    <property type="evidence" value="ECO:0007669"/>
    <property type="project" value="TreeGrafter"/>
</dbReference>
<dbReference type="EMBL" id="MPUH01000659">
    <property type="protein sequence ID" value="OMJ75963.1"/>
    <property type="molecule type" value="Genomic_DNA"/>
</dbReference>
<accession>A0A1R2BGR1</accession>
<dbReference type="InterPro" id="IPR003680">
    <property type="entry name" value="Flavodoxin_fold"/>
</dbReference>
<dbReference type="InterPro" id="IPR029039">
    <property type="entry name" value="Flavoprotein-like_sf"/>
</dbReference>
<dbReference type="Proteomes" id="UP000187209">
    <property type="component" value="Unassembled WGS sequence"/>
</dbReference>
<feature type="domain" description="Flavodoxin-like fold" evidence="3">
    <location>
        <begin position="4"/>
        <end position="172"/>
    </location>
</feature>